<evidence type="ECO:0000313" key="2">
    <source>
        <dbReference type="EMBL" id="KAH0559627.1"/>
    </source>
</evidence>
<comment type="caution">
    <text evidence="2">The sequence shown here is derived from an EMBL/GenBank/DDBJ whole genome shotgun (WGS) entry which is preliminary data.</text>
</comment>
<dbReference type="AlphaFoldDB" id="A0A9P8LCF9"/>
<reference evidence="2" key="1">
    <citation type="submission" date="2021-03" db="EMBL/GenBank/DDBJ databases">
        <title>Comparative genomics and phylogenomic investigation of the class Geoglossomycetes provide insights into ecological specialization and systematics.</title>
        <authorList>
            <person name="Melie T."/>
            <person name="Pirro S."/>
            <person name="Miller A.N."/>
            <person name="Quandt A."/>
        </authorList>
    </citation>
    <scope>NUCLEOTIDE SEQUENCE</scope>
    <source>
        <strain evidence="2">CAQ_001_2017</strain>
    </source>
</reference>
<evidence type="ECO:0000256" key="1">
    <source>
        <dbReference type="SAM" id="MobiDB-lite"/>
    </source>
</evidence>
<feature type="region of interest" description="Disordered" evidence="1">
    <location>
        <begin position="307"/>
        <end position="342"/>
    </location>
</feature>
<sequence length="342" mass="38221">MSSADAVARCDITNNEGFFTLEFSVEYATLFSDYSYVAVDDAINHASFWWGARLLNAYFMATQYVMSGQLPDSNDNTPIYTHAQLSYRAGNTTSMKDPKIFSNWYYFLESDGKINNIPPDVSEIYNNASFSLSRPLTEGLFFAKVFRSFVLVDLGNSQAPNLLLDPNLLQYALDPGADDFNREPGAPLIYDPKKPDWQFAAFSPPNKKLEVETAVPMDRAFAEFKSQTGPLKTKTASIYTEYICSVPEKKAASAMALFTLVANFALFQTAWTLFKYVLDQKVTWKNPARNYCEGCLAQGHGLIVMDDGDNNPKKTSKSLHSESSSTRGLLRYESLEGENSCS</sequence>
<dbReference type="Proteomes" id="UP000750711">
    <property type="component" value="Unassembled WGS sequence"/>
</dbReference>
<protein>
    <submittedName>
        <fullName evidence="2">Uncharacterized protein</fullName>
    </submittedName>
</protein>
<proteinExistence type="predicted"/>
<dbReference type="EMBL" id="JAGHQM010000554">
    <property type="protein sequence ID" value="KAH0559627.1"/>
    <property type="molecule type" value="Genomic_DNA"/>
</dbReference>
<accession>A0A9P8LCF9</accession>
<gene>
    <name evidence="2" type="ORF">GP486_003857</name>
</gene>
<name>A0A9P8LCF9_9PEZI</name>
<evidence type="ECO:0000313" key="3">
    <source>
        <dbReference type="Proteomes" id="UP000750711"/>
    </source>
</evidence>
<organism evidence="2 3">
    <name type="scientific">Trichoglossum hirsutum</name>
    <dbReference type="NCBI Taxonomy" id="265104"/>
    <lineage>
        <taxon>Eukaryota</taxon>
        <taxon>Fungi</taxon>
        <taxon>Dikarya</taxon>
        <taxon>Ascomycota</taxon>
        <taxon>Pezizomycotina</taxon>
        <taxon>Geoglossomycetes</taxon>
        <taxon>Geoglossales</taxon>
        <taxon>Geoglossaceae</taxon>
        <taxon>Trichoglossum</taxon>
    </lineage>
</organism>
<keyword evidence="3" id="KW-1185">Reference proteome</keyword>